<dbReference type="InterPro" id="IPR054722">
    <property type="entry name" value="PolX-like_BBD"/>
</dbReference>
<name>A0A679B9R9_9ORYZ</name>
<evidence type="ECO:0000259" key="1">
    <source>
        <dbReference type="Pfam" id="PF22936"/>
    </source>
</evidence>
<dbReference type="AlphaFoldDB" id="A0A679B9R9"/>
<evidence type="ECO:0000313" key="3">
    <source>
        <dbReference type="EMBL" id="BBF89255.1"/>
    </source>
</evidence>
<dbReference type="EMBL" id="AP018845">
    <property type="protein sequence ID" value="BBF89255.1"/>
    <property type="molecule type" value="Genomic_DNA"/>
</dbReference>
<dbReference type="Pfam" id="PF22936">
    <property type="entry name" value="Pol_BBD"/>
    <property type="match status" value="1"/>
</dbReference>
<accession>A0A679B9R9</accession>
<gene>
    <name evidence="2" type="primary">OBARTa0064F21.16</name>
    <name evidence="3" type="synonym">OBARTa0093J04.2</name>
</gene>
<dbReference type="EMBL" id="AP018844">
    <property type="protein sequence ID" value="BBF89247.1"/>
    <property type="molecule type" value="Genomic_DNA"/>
</dbReference>
<proteinExistence type="predicted"/>
<reference evidence="2" key="1">
    <citation type="submission" date="2018-08" db="EMBL/GenBank/DDBJ databases">
        <title>Oryza barthii genomic DNA, chromosome 11, BAC clone:OBARTa0064F21.</title>
        <authorList>
            <person name="Wu J."/>
            <person name="Kanamori H."/>
        </authorList>
    </citation>
    <scope>NUCLEOTIDE SEQUENCE</scope>
    <source>
        <strain evidence="2">W1588</strain>
    </source>
</reference>
<evidence type="ECO:0000313" key="2">
    <source>
        <dbReference type="EMBL" id="BBF89247.1"/>
    </source>
</evidence>
<organism evidence="2">
    <name type="scientific">Oryza barthii</name>
    <dbReference type="NCBI Taxonomy" id="65489"/>
    <lineage>
        <taxon>Eukaryota</taxon>
        <taxon>Viridiplantae</taxon>
        <taxon>Streptophyta</taxon>
        <taxon>Embryophyta</taxon>
        <taxon>Tracheophyta</taxon>
        <taxon>Spermatophyta</taxon>
        <taxon>Magnoliopsida</taxon>
        <taxon>Liliopsida</taxon>
        <taxon>Poales</taxon>
        <taxon>Poaceae</taxon>
        <taxon>BOP clade</taxon>
        <taxon>Oryzoideae</taxon>
        <taxon>Oryzeae</taxon>
        <taxon>Oryzinae</taxon>
        <taxon>Oryza</taxon>
    </lineage>
</organism>
<reference evidence="3" key="2">
    <citation type="submission" date="2018-08" db="EMBL/GenBank/DDBJ databases">
        <title>Oryza barthii genomic DNA, chromosome 11, BAC clone:OBARTa0093J04.</title>
        <authorList>
            <person name="Wu J."/>
            <person name="Kanamori H."/>
        </authorList>
    </citation>
    <scope>NUCLEOTIDE SEQUENCE</scope>
    <source>
        <strain evidence="3">W1588</strain>
    </source>
</reference>
<protein>
    <recommendedName>
        <fullName evidence="1">Retrovirus-related Pol polyprotein from transposon TNT 1-94-like beta-barrel domain-containing protein</fullName>
    </recommendedName>
</protein>
<feature type="domain" description="Retrovirus-related Pol polyprotein from transposon TNT 1-94-like beta-barrel" evidence="1">
    <location>
        <begin position="194"/>
        <end position="268"/>
    </location>
</feature>
<sequence length="308" mass="33980">MTSLKRGKQLCANLNGTFGQLPNLKVCWELVFLPNDRSSVHLSQGGYDHVHSNQVQPLLPVHPVVYGLPATQKIYSVDHPFQKPMMEHRKDMGANSTATDALIDEIHGKSDILKDTKDMEPINIKGILSSAYTGIREHIKGNGGIMGHIKDNPSLMEYNYTYINGIIGMVTINPPYSLGDISSLSLVNSDGRILLDTGAGVHVVGDYRMLKNIRLFYGASRCVTLADRSPLPVVGVGTLELPGFSIPDVYLVAGLRTNLISVSQLDRRHGLCCIFFNEQCRVINFHHRDIGGAILEDGLYVLKFLEVL</sequence>